<evidence type="ECO:0000259" key="2">
    <source>
        <dbReference type="PROSITE" id="PS51502"/>
    </source>
</evidence>
<dbReference type="Gene3D" id="3.30.70.100">
    <property type="match status" value="1"/>
</dbReference>
<reference evidence="4" key="1">
    <citation type="submission" date="2017-06" db="EMBL/GenBank/DDBJ databases">
        <authorList>
            <person name="Varghese N."/>
            <person name="Submissions S."/>
        </authorList>
    </citation>
    <scope>NUCLEOTIDE SEQUENCE [LARGE SCALE GENOMIC DNA]</scope>
    <source>
        <strain evidence="4">NKM1</strain>
    </source>
</reference>
<dbReference type="EMBL" id="FZOQ01000037">
    <property type="protein sequence ID" value="SNT26748.1"/>
    <property type="molecule type" value="Genomic_DNA"/>
</dbReference>
<dbReference type="Proteomes" id="UP000198432">
    <property type="component" value="Unassembled WGS sequence"/>
</dbReference>
<feature type="signal peptide" evidence="1">
    <location>
        <begin position="1"/>
        <end position="19"/>
    </location>
</feature>
<name>A0A239L9Z4_9BACT</name>
<keyword evidence="1" id="KW-0732">Signal</keyword>
<dbReference type="InterPro" id="IPR006311">
    <property type="entry name" value="TAT_signal"/>
</dbReference>
<dbReference type="SMART" id="SM00886">
    <property type="entry name" value="Dabb"/>
    <property type="match status" value="1"/>
</dbReference>
<dbReference type="SUPFAM" id="SSF54909">
    <property type="entry name" value="Dimeric alpha+beta barrel"/>
    <property type="match status" value="1"/>
</dbReference>
<feature type="domain" description="Stress-response A/B barrel" evidence="2">
    <location>
        <begin position="39"/>
        <end position="134"/>
    </location>
</feature>
<gene>
    <name evidence="3" type="ORF">SAMN06296052_13728</name>
</gene>
<evidence type="ECO:0000313" key="4">
    <source>
        <dbReference type="Proteomes" id="UP000198432"/>
    </source>
</evidence>
<dbReference type="RefSeq" id="WP_089321728.1">
    <property type="nucleotide sequence ID" value="NZ_FZOQ01000037.1"/>
</dbReference>
<sequence>MKKLSRRSFLGNSTFLSVAGLLGFAPLAGSGKRAQKGDFVHHVYFWLKNPGSKEDKAKLIEGLNTLKAIKQIQLARIGEPAPTNRDVIEKGYDVSWLLFFDNLEDEEIYQKHPVHLKFVENYSHLWDKVIVYDSVDV</sequence>
<dbReference type="OrthoDB" id="7189263at2"/>
<evidence type="ECO:0000256" key="1">
    <source>
        <dbReference type="SAM" id="SignalP"/>
    </source>
</evidence>
<feature type="chain" id="PRO_5013190034" evidence="1">
    <location>
        <begin position="20"/>
        <end position="137"/>
    </location>
</feature>
<protein>
    <submittedName>
        <fullName evidence="3">Stress responsive A/B Barrel Domain</fullName>
    </submittedName>
</protein>
<accession>A0A239L9Z4</accession>
<evidence type="ECO:0000313" key="3">
    <source>
        <dbReference type="EMBL" id="SNT26748.1"/>
    </source>
</evidence>
<dbReference type="InterPro" id="IPR011008">
    <property type="entry name" value="Dimeric_a/b-barrel"/>
</dbReference>
<dbReference type="AlphaFoldDB" id="A0A239L9Z4"/>
<dbReference type="PROSITE" id="PS51502">
    <property type="entry name" value="S_R_A_B_BARREL"/>
    <property type="match status" value="1"/>
</dbReference>
<dbReference type="PROSITE" id="PS51318">
    <property type="entry name" value="TAT"/>
    <property type="match status" value="1"/>
</dbReference>
<keyword evidence="4" id="KW-1185">Reference proteome</keyword>
<dbReference type="Pfam" id="PF07876">
    <property type="entry name" value="Dabb"/>
    <property type="match status" value="1"/>
</dbReference>
<organism evidence="3 4">
    <name type="scientific">Pontibacter ummariensis</name>
    <dbReference type="NCBI Taxonomy" id="1610492"/>
    <lineage>
        <taxon>Bacteria</taxon>
        <taxon>Pseudomonadati</taxon>
        <taxon>Bacteroidota</taxon>
        <taxon>Cytophagia</taxon>
        <taxon>Cytophagales</taxon>
        <taxon>Hymenobacteraceae</taxon>
        <taxon>Pontibacter</taxon>
    </lineage>
</organism>
<dbReference type="InterPro" id="IPR013097">
    <property type="entry name" value="Dabb"/>
</dbReference>
<proteinExistence type="predicted"/>